<name>A0ABX6MKW4_9HYPH</name>
<reference evidence="1 2" key="1">
    <citation type="submission" date="2020-04" db="EMBL/GenBank/DDBJ databases">
        <title>Mesorhizobium japonicum R7A epigenetic regulation of quorum sensing and ICE transfer.</title>
        <authorList>
            <person name="Ramsay J.P."/>
            <person name="Colombi E."/>
            <person name="Perry B.J."/>
            <person name="Staltari A."/>
        </authorList>
    </citation>
    <scope>NUCLEOTIDE SEQUENCE [LARGE SCALE GENOMIC DNA]</scope>
    <source>
        <strain evidence="1 2">R7A</strain>
    </source>
</reference>
<dbReference type="GeneID" id="66680514"/>
<organism evidence="1 2">
    <name type="scientific">Mesorhizobium japonicum R7A</name>
    <dbReference type="NCBI Taxonomy" id="935547"/>
    <lineage>
        <taxon>Bacteria</taxon>
        <taxon>Pseudomonadati</taxon>
        <taxon>Pseudomonadota</taxon>
        <taxon>Alphaproteobacteria</taxon>
        <taxon>Hyphomicrobiales</taxon>
        <taxon>Phyllobacteriaceae</taxon>
        <taxon>Mesorhizobium</taxon>
    </lineage>
</organism>
<protein>
    <submittedName>
        <fullName evidence="1">Uncharacterized protein</fullName>
    </submittedName>
</protein>
<dbReference type="RefSeq" id="WP_155766981.1">
    <property type="nucleotide sequence ID" value="NZ_CP033366.1"/>
</dbReference>
<evidence type="ECO:0000313" key="1">
    <source>
        <dbReference type="EMBL" id="QJE99602.1"/>
    </source>
</evidence>
<evidence type="ECO:0000313" key="2">
    <source>
        <dbReference type="Proteomes" id="UP000500892"/>
    </source>
</evidence>
<dbReference type="EMBL" id="CP051772">
    <property type="protein sequence ID" value="QJE99602.1"/>
    <property type="molecule type" value="Genomic_DNA"/>
</dbReference>
<dbReference type="Proteomes" id="UP000500892">
    <property type="component" value="Chromosome"/>
</dbReference>
<accession>A0ABX6MKW4</accession>
<gene>
    <name evidence="1" type="ORF">R7A2020_01005</name>
</gene>
<proteinExistence type="predicted"/>
<keyword evidence="2" id="KW-1185">Reference proteome</keyword>
<sequence length="57" mass="6557">MAEKSAFTDKEVEEYLKRRKRPTFHEGIQKLECLHCGNPYSPHEGGGGLCEICFDRD</sequence>